<comment type="caution">
    <text evidence="2">The sequence shown here is derived from an EMBL/GenBank/DDBJ whole genome shotgun (WGS) entry which is preliminary data.</text>
</comment>
<evidence type="ECO:0000313" key="2">
    <source>
        <dbReference type="EMBL" id="GMT06134.1"/>
    </source>
</evidence>
<feature type="non-terminal residue" evidence="2">
    <location>
        <position position="1"/>
    </location>
</feature>
<evidence type="ECO:0000256" key="1">
    <source>
        <dbReference type="SAM" id="MobiDB-lite"/>
    </source>
</evidence>
<dbReference type="AlphaFoldDB" id="A0AAV5UIB5"/>
<reference evidence="2" key="1">
    <citation type="submission" date="2023-10" db="EMBL/GenBank/DDBJ databases">
        <title>Genome assembly of Pristionchus species.</title>
        <authorList>
            <person name="Yoshida K."/>
            <person name="Sommer R.J."/>
        </authorList>
    </citation>
    <scope>NUCLEOTIDE SEQUENCE</scope>
    <source>
        <strain evidence="2">RS0144</strain>
    </source>
</reference>
<sequence length="299" mass="33065">SFDGGKGSRATISRGAISNLRESPLILTMITSQLSVKEKDLYRVGAIKSCGDSRQIDCGLSLVQFRSALKRLSLSSVEVEKVLCAIILIRTLRIDRGLIDTTHHLENAKNLANASFLLGVSLNLLKTVIESSHPSEQALSGAVLASSALLEALIDFLIDHANSLLDDVITRGKSSPTESNSSTTDSGIDMPKCTVTTIEVESRPQDSASEAILRRLRRYMQSLFSQQNCQSRFVLRLFSASSPPLRSQSRQPSPENQHSHSIICFRTNDDCEYLRPDFYAIKIQLQMFRKRIEEAPALP</sequence>
<name>A0AAV5UIB5_9BILA</name>
<feature type="region of interest" description="Disordered" evidence="1">
    <location>
        <begin position="170"/>
        <end position="190"/>
    </location>
</feature>
<evidence type="ECO:0000313" key="3">
    <source>
        <dbReference type="Proteomes" id="UP001432027"/>
    </source>
</evidence>
<dbReference type="EMBL" id="BTSX01000006">
    <property type="protein sequence ID" value="GMT06134.1"/>
    <property type="molecule type" value="Genomic_DNA"/>
</dbReference>
<accession>A0AAV5UIB5</accession>
<feature type="compositionally biased region" description="Polar residues" evidence="1">
    <location>
        <begin position="172"/>
        <end position="186"/>
    </location>
</feature>
<organism evidence="2 3">
    <name type="scientific">Pristionchus entomophagus</name>
    <dbReference type="NCBI Taxonomy" id="358040"/>
    <lineage>
        <taxon>Eukaryota</taxon>
        <taxon>Metazoa</taxon>
        <taxon>Ecdysozoa</taxon>
        <taxon>Nematoda</taxon>
        <taxon>Chromadorea</taxon>
        <taxon>Rhabditida</taxon>
        <taxon>Rhabditina</taxon>
        <taxon>Diplogasteromorpha</taxon>
        <taxon>Diplogasteroidea</taxon>
        <taxon>Neodiplogasteridae</taxon>
        <taxon>Pristionchus</taxon>
    </lineage>
</organism>
<proteinExistence type="predicted"/>
<feature type="non-terminal residue" evidence="2">
    <location>
        <position position="299"/>
    </location>
</feature>
<protein>
    <submittedName>
        <fullName evidence="2">Uncharacterized protein</fullName>
    </submittedName>
</protein>
<dbReference type="Proteomes" id="UP001432027">
    <property type="component" value="Unassembled WGS sequence"/>
</dbReference>
<gene>
    <name evidence="2" type="ORF">PENTCL1PPCAC_28308</name>
</gene>
<keyword evidence="3" id="KW-1185">Reference proteome</keyword>